<dbReference type="RefSeq" id="WP_219761580.1">
    <property type="nucleotide sequence ID" value="NZ_JAHYBZ010000001.1"/>
</dbReference>
<dbReference type="Proteomes" id="UP001196565">
    <property type="component" value="Unassembled WGS sequence"/>
</dbReference>
<keyword evidence="1" id="KW-0560">Oxidoreductase</keyword>
<dbReference type="InterPro" id="IPR036188">
    <property type="entry name" value="FAD/NAD-bd_sf"/>
</dbReference>
<gene>
    <name evidence="3" type="ORF">KPL78_03995</name>
</gene>
<evidence type="ECO:0000259" key="2">
    <source>
        <dbReference type="Pfam" id="PF01266"/>
    </source>
</evidence>
<dbReference type="Gene3D" id="3.50.50.60">
    <property type="entry name" value="FAD/NAD(P)-binding domain"/>
    <property type="match status" value="1"/>
</dbReference>
<evidence type="ECO:0000313" key="3">
    <source>
        <dbReference type="EMBL" id="MBW6396994.1"/>
    </source>
</evidence>
<keyword evidence="4" id="KW-1185">Reference proteome</keyword>
<dbReference type="PANTHER" id="PTHR13847">
    <property type="entry name" value="SARCOSINE DEHYDROGENASE-RELATED"/>
    <property type="match status" value="1"/>
</dbReference>
<reference evidence="3 4" key="1">
    <citation type="submission" date="2021-07" db="EMBL/GenBank/DDBJ databases">
        <authorList>
            <person name="So Y."/>
        </authorList>
    </citation>
    <scope>NUCLEOTIDE SEQUENCE [LARGE SCALE GENOMIC DNA]</scope>
    <source>
        <strain evidence="3 4">HJA6</strain>
    </source>
</reference>
<dbReference type="InterPro" id="IPR006076">
    <property type="entry name" value="FAD-dep_OxRdtase"/>
</dbReference>
<organism evidence="3 4">
    <name type="scientific">Roseomonas alba</name>
    <dbReference type="NCBI Taxonomy" id="2846776"/>
    <lineage>
        <taxon>Bacteria</taxon>
        <taxon>Pseudomonadati</taxon>
        <taxon>Pseudomonadota</taxon>
        <taxon>Alphaproteobacteria</taxon>
        <taxon>Acetobacterales</taxon>
        <taxon>Roseomonadaceae</taxon>
        <taxon>Roseomonas</taxon>
    </lineage>
</organism>
<dbReference type="SUPFAM" id="SSF51905">
    <property type="entry name" value="FAD/NAD(P)-binding domain"/>
    <property type="match status" value="1"/>
</dbReference>
<evidence type="ECO:0000313" key="4">
    <source>
        <dbReference type="Proteomes" id="UP001196565"/>
    </source>
</evidence>
<dbReference type="EMBL" id="JAHYBZ010000001">
    <property type="protein sequence ID" value="MBW6396994.1"/>
    <property type="molecule type" value="Genomic_DNA"/>
</dbReference>
<sequence>MWSNSATQPRDLRSGTPVWLKQGRRGGLGTAPDDDLSAEVAIIGGGISGALLADAALSAGRSVLVLDRRGFALGSTAASTALLQFELDLPLTHLIRRIGRERAARAWWRSASAVDALRGRIADLGLRCGFRERHTAYLPGNILDDAGLRAEAEARARIGLRSRHVGREELHALTGIARPGAVWSAGAAEADPVTLTRGLWRSALSRGARLVAPAEVTGIETTARGVTLRLGGGTTVKARHLALATGYELAPLLRPRGYRIISTWAMATRPQPSRLWPSRCLIWEAADPYLYLRSTADGRILVGGEDADFADEATRDRLIPRKIATLRRKLAALLPGVDTEPDFAWAGCFGASATSLPAIGPMPGEDRCFAVLGFGGNGITFSVIAAQIFGRWLLGLADPDRDVFGFGPH</sequence>
<protein>
    <submittedName>
        <fullName evidence="3">FAD-binding oxidoreductase</fullName>
    </submittedName>
</protein>
<dbReference type="PANTHER" id="PTHR13847:SF201">
    <property type="entry name" value="PUTATIBE OXIDOREDUCTASE"/>
    <property type="match status" value="1"/>
</dbReference>
<evidence type="ECO:0000256" key="1">
    <source>
        <dbReference type="ARBA" id="ARBA00023002"/>
    </source>
</evidence>
<name>A0ABS7A755_9PROT</name>
<proteinExistence type="predicted"/>
<comment type="caution">
    <text evidence="3">The sequence shown here is derived from an EMBL/GenBank/DDBJ whole genome shotgun (WGS) entry which is preliminary data.</text>
</comment>
<accession>A0ABS7A755</accession>
<feature type="domain" description="FAD dependent oxidoreductase" evidence="2">
    <location>
        <begin position="40"/>
        <end position="390"/>
    </location>
</feature>
<dbReference type="Pfam" id="PF01266">
    <property type="entry name" value="DAO"/>
    <property type="match status" value="1"/>
</dbReference>
<dbReference type="Gene3D" id="3.30.9.10">
    <property type="entry name" value="D-Amino Acid Oxidase, subunit A, domain 2"/>
    <property type="match status" value="1"/>
</dbReference>